<organism evidence="1 2">
    <name type="scientific">Pluteus cervinus</name>
    <dbReference type="NCBI Taxonomy" id="181527"/>
    <lineage>
        <taxon>Eukaryota</taxon>
        <taxon>Fungi</taxon>
        <taxon>Dikarya</taxon>
        <taxon>Basidiomycota</taxon>
        <taxon>Agaricomycotina</taxon>
        <taxon>Agaricomycetes</taxon>
        <taxon>Agaricomycetidae</taxon>
        <taxon>Agaricales</taxon>
        <taxon>Pluteineae</taxon>
        <taxon>Pluteaceae</taxon>
        <taxon>Pluteus</taxon>
    </lineage>
</organism>
<keyword evidence="1" id="KW-0378">Hydrolase</keyword>
<dbReference type="Proteomes" id="UP000308600">
    <property type="component" value="Unassembled WGS sequence"/>
</dbReference>
<evidence type="ECO:0000313" key="1">
    <source>
        <dbReference type="EMBL" id="TFK75627.1"/>
    </source>
</evidence>
<gene>
    <name evidence="1" type="ORF">BDN72DRAFT_810507</name>
</gene>
<accession>A0ACD3BDD8</accession>
<dbReference type="EMBL" id="ML208262">
    <property type="protein sequence ID" value="TFK75627.1"/>
    <property type="molecule type" value="Genomic_DNA"/>
</dbReference>
<reference evidence="1 2" key="1">
    <citation type="journal article" date="2019" name="Nat. Ecol. Evol.">
        <title>Megaphylogeny resolves global patterns of mushroom evolution.</title>
        <authorList>
            <person name="Varga T."/>
            <person name="Krizsan K."/>
            <person name="Foldi C."/>
            <person name="Dima B."/>
            <person name="Sanchez-Garcia M."/>
            <person name="Sanchez-Ramirez S."/>
            <person name="Szollosi G.J."/>
            <person name="Szarkandi J.G."/>
            <person name="Papp V."/>
            <person name="Albert L."/>
            <person name="Andreopoulos W."/>
            <person name="Angelini C."/>
            <person name="Antonin V."/>
            <person name="Barry K.W."/>
            <person name="Bougher N.L."/>
            <person name="Buchanan P."/>
            <person name="Buyck B."/>
            <person name="Bense V."/>
            <person name="Catcheside P."/>
            <person name="Chovatia M."/>
            <person name="Cooper J."/>
            <person name="Damon W."/>
            <person name="Desjardin D."/>
            <person name="Finy P."/>
            <person name="Geml J."/>
            <person name="Haridas S."/>
            <person name="Hughes K."/>
            <person name="Justo A."/>
            <person name="Karasinski D."/>
            <person name="Kautmanova I."/>
            <person name="Kiss B."/>
            <person name="Kocsube S."/>
            <person name="Kotiranta H."/>
            <person name="LaButti K.M."/>
            <person name="Lechner B.E."/>
            <person name="Liimatainen K."/>
            <person name="Lipzen A."/>
            <person name="Lukacs Z."/>
            <person name="Mihaltcheva S."/>
            <person name="Morgado L.N."/>
            <person name="Niskanen T."/>
            <person name="Noordeloos M.E."/>
            <person name="Ohm R.A."/>
            <person name="Ortiz-Santana B."/>
            <person name="Ovrebo C."/>
            <person name="Racz N."/>
            <person name="Riley R."/>
            <person name="Savchenko A."/>
            <person name="Shiryaev A."/>
            <person name="Soop K."/>
            <person name="Spirin V."/>
            <person name="Szebenyi C."/>
            <person name="Tomsovsky M."/>
            <person name="Tulloss R.E."/>
            <person name="Uehling J."/>
            <person name="Grigoriev I.V."/>
            <person name="Vagvolgyi C."/>
            <person name="Papp T."/>
            <person name="Martin F.M."/>
            <person name="Miettinen O."/>
            <person name="Hibbett D.S."/>
            <person name="Nagy L.G."/>
        </authorList>
    </citation>
    <scope>NUCLEOTIDE SEQUENCE [LARGE SCALE GENOMIC DNA]</scope>
    <source>
        <strain evidence="1 2">NL-1719</strain>
    </source>
</reference>
<sequence>MTTESHLKDFIARQRELLAKERNAEIERTSLLLTKCGPKLLEQKGLAIGGLGVVNVNIGLGGKTLVELERPSGYHSSPLFPPHTFRPGDLARIEPHVSTTSTTRKVKTAAGDAKATQQTEGVIYRVSDLRIVIAVDASDAGSDDLDLPERCRLVKLANSVTYDRMDKTIGTLERILGLASGEKPPFDLSQMGRVLLGLAAPSPVVPPKDIEFFNETLNDSQKEAVRFALGSPEVACIHGPPGTGKTHTLVEIIRHLTVTPPGSRSKRILVCGASNLSVDNILERLLLLPAGPKGDKIKVTRIGHPARVMSHEMILESTLEVKATRTDEAALAKDTKTELETALGVLSGKGKGAKGKGPRGAERKKMWEEVRNLRKEYRQREGGVVRSVLKDSQVVVATCHTSGGRQLFNERFDVVIIDEATQALEAVCWIPILKAGKLILAGDPMQLPPTILSLDAERKKKQQKKEAPKPKPSSKKPEPKRSEDGEDEDDSDSDSGASEDTEAPASKPAPTITKRLPVLEPPRTLETTLFDRLEKMYGPSIKRMLNVQYRMHTDICDFPSTTLYSSKLTSHSSVAAHLLHDLPNASAESEEDAKEILGTPVVFFDTAGCEYFERLDDETDDGSRCNENEAQVVKNWVESLASAGILPSQIAVITPYQAQVTLLTSLLRPLYGTEIEIGTVDGMQGREKEAVIISLVRSNENREVGFLKEKRRMNVAMTRARRHLCVVGDSSTVRHGGRYLKQWLAWLETNADVRYAGLE</sequence>
<name>A0ACD3BDD8_9AGAR</name>
<evidence type="ECO:0000313" key="2">
    <source>
        <dbReference type="Proteomes" id="UP000308600"/>
    </source>
</evidence>
<proteinExistence type="predicted"/>
<keyword evidence="2" id="KW-1185">Reference proteome</keyword>
<protein>
    <submittedName>
        <fullName evidence="1">P-loop containing nucleoside triphosphate hydrolase protein</fullName>
    </submittedName>
</protein>